<reference evidence="1 2" key="1">
    <citation type="submission" date="2015-03" db="EMBL/GenBank/DDBJ databases">
        <title>Genome sequence of Variovorax paradoxus TBEA6.</title>
        <authorList>
            <person name="Poehlein A."/>
            <person name="Schuldes J."/>
            <person name="Wuebbeler J.H."/>
            <person name="Hiessl S."/>
            <person name="Steinbuechel A."/>
            <person name="Daniel R."/>
        </authorList>
    </citation>
    <scope>NUCLEOTIDE SEQUENCE [LARGE SCALE GENOMIC DNA]</scope>
    <source>
        <strain evidence="1 2">TBEA6</strain>
    </source>
</reference>
<evidence type="ECO:0000313" key="2">
    <source>
        <dbReference type="Proteomes" id="UP000035170"/>
    </source>
</evidence>
<name>A0A0H2LYI3_VARPD</name>
<dbReference type="EMBL" id="JZWI01000033">
    <property type="protein sequence ID" value="KLN53487.1"/>
    <property type="molecule type" value="Genomic_DNA"/>
</dbReference>
<keyword evidence="2" id="KW-1185">Reference proteome</keyword>
<proteinExistence type="predicted"/>
<evidence type="ECO:0000313" key="1">
    <source>
        <dbReference type="EMBL" id="KLN53487.1"/>
    </source>
</evidence>
<sequence length="221" mass="24010">MQQATEMELDPHQSCGPSLESGFSRRCWIVRLSGRARNTGSKPTLSISTSTASVDFRMDAIAFPLALDPLIPQSTHLRSSELVRRSASALDGNARQTGMEIQYRPICDGVALFRVEAEACTRLAARRTCAGAWGGQGGLRVNLVRRQENAHVESVAHSDSSHLSRREITLPRGRSPDVERCTVVALGNHTPVAAVTQSCRIARRPLGKESPLPMKKTAVEG</sequence>
<accession>A0A0H2LYI3</accession>
<gene>
    <name evidence="1" type="ORF">VPARA_53260</name>
</gene>
<protein>
    <submittedName>
        <fullName evidence="1">Uncharacterized protein</fullName>
    </submittedName>
</protein>
<dbReference type="Proteomes" id="UP000035170">
    <property type="component" value="Unassembled WGS sequence"/>
</dbReference>
<comment type="caution">
    <text evidence="1">The sequence shown here is derived from an EMBL/GenBank/DDBJ whole genome shotgun (WGS) entry which is preliminary data.</text>
</comment>
<dbReference type="AlphaFoldDB" id="A0A0H2LYI3"/>
<organism evidence="1 2">
    <name type="scientific">Variovorax paradoxus</name>
    <dbReference type="NCBI Taxonomy" id="34073"/>
    <lineage>
        <taxon>Bacteria</taxon>
        <taxon>Pseudomonadati</taxon>
        <taxon>Pseudomonadota</taxon>
        <taxon>Betaproteobacteria</taxon>
        <taxon>Burkholderiales</taxon>
        <taxon>Comamonadaceae</taxon>
        <taxon>Variovorax</taxon>
    </lineage>
</organism>